<evidence type="ECO:0000256" key="1">
    <source>
        <dbReference type="ARBA" id="ARBA00008769"/>
    </source>
</evidence>
<proteinExistence type="inferred from homology"/>
<gene>
    <name evidence="3" type="ORF">B5F75_04420</name>
</gene>
<accession>A0A1Y4DB93</accession>
<dbReference type="Pfam" id="PF04966">
    <property type="entry name" value="OprB"/>
    <property type="match status" value="1"/>
</dbReference>
<name>A0A1Y4DB93_9BACT</name>
<dbReference type="Proteomes" id="UP000196368">
    <property type="component" value="Unassembled WGS sequence"/>
</dbReference>
<dbReference type="OrthoDB" id="177316at2"/>
<evidence type="ECO:0008006" key="5">
    <source>
        <dbReference type="Google" id="ProtNLM"/>
    </source>
</evidence>
<dbReference type="EMBL" id="NFJD01000003">
    <property type="protein sequence ID" value="OUO56444.1"/>
    <property type="molecule type" value="Genomic_DNA"/>
</dbReference>
<dbReference type="InterPro" id="IPR007049">
    <property type="entry name" value="Carb-sel_porin_OprB"/>
</dbReference>
<evidence type="ECO:0000256" key="2">
    <source>
        <dbReference type="RuleBase" id="RU363072"/>
    </source>
</evidence>
<keyword evidence="2" id="KW-0732">Signal</keyword>
<dbReference type="GO" id="GO:0016020">
    <property type="term" value="C:membrane"/>
    <property type="evidence" value="ECO:0007669"/>
    <property type="project" value="InterPro"/>
</dbReference>
<reference evidence="4" key="1">
    <citation type="submission" date="2017-04" db="EMBL/GenBank/DDBJ databases">
        <title>Function of individual gut microbiota members based on whole genome sequencing of pure cultures obtained from chicken caecum.</title>
        <authorList>
            <person name="Medvecky M."/>
            <person name="Cejkova D."/>
            <person name="Polansky O."/>
            <person name="Karasova D."/>
            <person name="Kubasova T."/>
            <person name="Cizek A."/>
            <person name="Rychlik I."/>
        </authorList>
    </citation>
    <scope>NUCLEOTIDE SEQUENCE [LARGE SCALE GENOMIC DNA]</scope>
    <source>
        <strain evidence="4">An273</strain>
    </source>
</reference>
<keyword evidence="4" id="KW-1185">Reference proteome</keyword>
<feature type="signal peptide" evidence="2">
    <location>
        <begin position="1"/>
        <end position="23"/>
    </location>
</feature>
<evidence type="ECO:0000313" key="4">
    <source>
        <dbReference type="Proteomes" id="UP000196368"/>
    </source>
</evidence>
<dbReference type="GO" id="GO:0008643">
    <property type="term" value="P:carbohydrate transport"/>
    <property type="evidence" value="ECO:0007669"/>
    <property type="project" value="InterPro"/>
</dbReference>
<dbReference type="RefSeq" id="WP_087288352.1">
    <property type="nucleotide sequence ID" value="NZ_NFJD01000003.1"/>
</dbReference>
<sequence length="412" mass="45496">MKSLKKWGAVLALMGICAAICFADEARAATSAQTSAKHEQRQLARQRVENHSFSDFGSKYIEAKKFLTDKLGLQVGLDISYTAQRVAPGGKQTAIQGIYYPYVTWTLFQDRAWGSGALNVNYNYIHYWGQQAEVLQDRANLVSAINDYDANQYFFSQFTYTHTLPGKWDWLSVTAGQFPLYNFDGTEYVDNQQTGLMNYALSQNASSAYPLASLGAYVQAQNSRFTFAAGYQDATNITGAEIHGKTAFDGKYTGFGSFAWTPSFKWGDGQYSFLYYYQPAVAQQDENVNGWSFNMQQNIGSKWALFGRANGSTGGAVPIKNSYVLGISLLNPLGRNPQDVITLGAAYNRLSPAGAGYPPFLRSGETVIELQWVWGIGKFVTVTPDIQFYPRAGFSPDQGVTTVAGLRTTVML</sequence>
<organism evidence="3 4">
    <name type="scientific">Candidatus Avelusimicrobium gallicola</name>
    <dbReference type="NCBI Taxonomy" id="2562704"/>
    <lineage>
        <taxon>Bacteria</taxon>
        <taxon>Pseudomonadati</taxon>
        <taxon>Elusimicrobiota</taxon>
        <taxon>Elusimicrobia</taxon>
        <taxon>Elusimicrobiales</taxon>
        <taxon>Elusimicrobiaceae</taxon>
        <taxon>Candidatus Avelusimicrobium</taxon>
    </lineage>
</organism>
<dbReference type="AlphaFoldDB" id="A0A1Y4DB93"/>
<comment type="caution">
    <text evidence="3">The sequence shown here is derived from an EMBL/GenBank/DDBJ whole genome shotgun (WGS) entry which is preliminary data.</text>
</comment>
<feature type="chain" id="PRO_5010897583" description="Porin" evidence="2">
    <location>
        <begin position="24"/>
        <end position="412"/>
    </location>
</feature>
<dbReference type="Gene3D" id="2.40.160.180">
    <property type="entry name" value="Carbohydrate-selective porin OprB"/>
    <property type="match status" value="1"/>
</dbReference>
<dbReference type="InterPro" id="IPR038673">
    <property type="entry name" value="OprB_sf"/>
</dbReference>
<evidence type="ECO:0000313" key="3">
    <source>
        <dbReference type="EMBL" id="OUO56444.1"/>
    </source>
</evidence>
<dbReference type="GO" id="GO:0015288">
    <property type="term" value="F:porin activity"/>
    <property type="evidence" value="ECO:0007669"/>
    <property type="project" value="InterPro"/>
</dbReference>
<protein>
    <recommendedName>
        <fullName evidence="5">Porin</fullName>
    </recommendedName>
</protein>
<comment type="similarity">
    <text evidence="1 2">Belongs to the OprB family.</text>
</comment>